<feature type="non-terminal residue" evidence="6">
    <location>
        <position position="139"/>
    </location>
</feature>
<keyword evidence="2 5" id="KW-0812">Transmembrane</keyword>
<organism evidence="6 7">
    <name type="scientific">Paenibacillus sepulcri</name>
    <dbReference type="NCBI Taxonomy" id="359917"/>
    <lineage>
        <taxon>Bacteria</taxon>
        <taxon>Bacillati</taxon>
        <taxon>Bacillota</taxon>
        <taxon>Bacilli</taxon>
        <taxon>Bacillales</taxon>
        <taxon>Paenibacillaceae</taxon>
        <taxon>Paenibacillus</taxon>
    </lineage>
</organism>
<comment type="subcellular location">
    <subcellularLocation>
        <location evidence="1">Membrane</location>
        <topology evidence="1">Multi-pass membrane protein</topology>
    </subcellularLocation>
</comment>
<keyword evidence="7" id="KW-1185">Reference proteome</keyword>
<sequence length="139" mass="15783">MAARNKRIRERGALSVKIVSYSVAAFFIIVSVIPLLWMISSSMKDNISIYKFPPTWVPKVPKSVNITLNYDGTKLQKPEELELDAMEAIWFTWKKMQNEAIGSMRVTGIKDGHVVYIAYMPAYNFTIGRPQIVPTKLAT</sequence>
<proteinExistence type="predicted"/>
<dbReference type="Proteomes" id="UP001519887">
    <property type="component" value="Unassembled WGS sequence"/>
</dbReference>
<evidence type="ECO:0000256" key="3">
    <source>
        <dbReference type="ARBA" id="ARBA00022989"/>
    </source>
</evidence>
<dbReference type="Gene3D" id="1.10.3720.10">
    <property type="entry name" value="MetI-like"/>
    <property type="match status" value="1"/>
</dbReference>
<evidence type="ECO:0000256" key="2">
    <source>
        <dbReference type="ARBA" id="ARBA00022692"/>
    </source>
</evidence>
<accession>A0ABS7CK13</accession>
<name>A0ABS7CK13_9BACL</name>
<evidence type="ECO:0000256" key="4">
    <source>
        <dbReference type="ARBA" id="ARBA00023136"/>
    </source>
</evidence>
<evidence type="ECO:0000313" key="7">
    <source>
        <dbReference type="Proteomes" id="UP001519887"/>
    </source>
</evidence>
<evidence type="ECO:0000256" key="1">
    <source>
        <dbReference type="ARBA" id="ARBA00004141"/>
    </source>
</evidence>
<dbReference type="InterPro" id="IPR035906">
    <property type="entry name" value="MetI-like_sf"/>
</dbReference>
<keyword evidence="4 5" id="KW-0472">Membrane</keyword>
<evidence type="ECO:0000313" key="6">
    <source>
        <dbReference type="EMBL" id="MBW7461289.1"/>
    </source>
</evidence>
<evidence type="ECO:0008006" key="8">
    <source>
        <dbReference type="Google" id="ProtNLM"/>
    </source>
</evidence>
<protein>
    <recommendedName>
        <fullName evidence="8">Carbohydrate ABC transporter permease</fullName>
    </recommendedName>
</protein>
<reference evidence="6 7" key="1">
    <citation type="submission" date="2021-07" db="EMBL/GenBank/DDBJ databases">
        <title>Paenibacillus radiodurans sp. nov., isolated from the southeastern edge of Tengger Desert.</title>
        <authorList>
            <person name="Zhang G."/>
        </authorList>
    </citation>
    <scope>NUCLEOTIDE SEQUENCE [LARGE SCALE GENOMIC DNA]</scope>
    <source>
        <strain evidence="6 7">CCM 7311</strain>
    </source>
</reference>
<gene>
    <name evidence="6" type="ORF">K0U00_45255</name>
</gene>
<keyword evidence="3 5" id="KW-1133">Transmembrane helix</keyword>
<dbReference type="EMBL" id="JAHZIK010002827">
    <property type="protein sequence ID" value="MBW7461289.1"/>
    <property type="molecule type" value="Genomic_DNA"/>
</dbReference>
<comment type="caution">
    <text evidence="6">The sequence shown here is derived from an EMBL/GenBank/DDBJ whole genome shotgun (WGS) entry which is preliminary data.</text>
</comment>
<feature type="transmembrane region" description="Helical" evidence="5">
    <location>
        <begin position="21"/>
        <end position="39"/>
    </location>
</feature>
<evidence type="ECO:0000256" key="5">
    <source>
        <dbReference type="SAM" id="Phobius"/>
    </source>
</evidence>